<evidence type="ECO:0000313" key="2">
    <source>
        <dbReference type="Proteomes" id="UP000478052"/>
    </source>
</evidence>
<dbReference type="InterPro" id="IPR036179">
    <property type="entry name" value="Ig-like_dom_sf"/>
</dbReference>
<dbReference type="GO" id="GO:0050808">
    <property type="term" value="P:synapse organization"/>
    <property type="evidence" value="ECO:0007669"/>
    <property type="project" value="TreeGrafter"/>
</dbReference>
<evidence type="ECO:0000313" key="1">
    <source>
        <dbReference type="EMBL" id="KAF0767348.1"/>
    </source>
</evidence>
<proteinExistence type="predicted"/>
<comment type="caution">
    <text evidence="1">The sequence shown here is derived from an EMBL/GenBank/DDBJ whole genome shotgun (WGS) entry which is preliminary data.</text>
</comment>
<protein>
    <submittedName>
        <fullName evidence="1">Hemicentin-2-like</fullName>
    </submittedName>
</protein>
<sequence length="74" mass="8742">MYLCLVSGYELNNLQIHDDWTLQIKYVQLRDAGLYECQISSHPPKSIFINLKVVGKIYNRTNLIRFIKLLKMNI</sequence>
<organism evidence="1 2">
    <name type="scientific">Aphis craccivora</name>
    <name type="common">Cowpea aphid</name>
    <dbReference type="NCBI Taxonomy" id="307492"/>
    <lineage>
        <taxon>Eukaryota</taxon>
        <taxon>Metazoa</taxon>
        <taxon>Ecdysozoa</taxon>
        <taxon>Arthropoda</taxon>
        <taxon>Hexapoda</taxon>
        <taxon>Insecta</taxon>
        <taxon>Pterygota</taxon>
        <taxon>Neoptera</taxon>
        <taxon>Paraneoptera</taxon>
        <taxon>Hemiptera</taxon>
        <taxon>Sternorrhyncha</taxon>
        <taxon>Aphidomorpha</taxon>
        <taxon>Aphidoidea</taxon>
        <taxon>Aphididae</taxon>
        <taxon>Aphidini</taxon>
        <taxon>Aphis</taxon>
        <taxon>Aphis</taxon>
    </lineage>
</organism>
<keyword evidence="2" id="KW-1185">Reference proteome</keyword>
<dbReference type="OrthoDB" id="5969816at2759"/>
<dbReference type="PANTHER" id="PTHR23279">
    <property type="entry name" value="DEFECTIVE PROBOSCIS EXTENSION RESPONSE DPR -RELATED"/>
    <property type="match status" value="1"/>
</dbReference>
<dbReference type="Gene3D" id="2.60.40.10">
    <property type="entry name" value="Immunoglobulins"/>
    <property type="match status" value="1"/>
</dbReference>
<dbReference type="InterPro" id="IPR013783">
    <property type="entry name" value="Ig-like_fold"/>
</dbReference>
<dbReference type="PANTHER" id="PTHR23279:SF37">
    <property type="entry name" value="DEFECTIVE PROBOSCIS EXTENSION RESPONSE 13, ISOFORM B"/>
    <property type="match status" value="1"/>
</dbReference>
<dbReference type="EMBL" id="VUJU01000989">
    <property type="protein sequence ID" value="KAF0767348.1"/>
    <property type="molecule type" value="Genomic_DNA"/>
</dbReference>
<dbReference type="GO" id="GO:0032589">
    <property type="term" value="C:neuron projection membrane"/>
    <property type="evidence" value="ECO:0007669"/>
    <property type="project" value="TreeGrafter"/>
</dbReference>
<dbReference type="SUPFAM" id="SSF48726">
    <property type="entry name" value="Immunoglobulin"/>
    <property type="match status" value="1"/>
</dbReference>
<dbReference type="AlphaFoldDB" id="A0A6G0Z9S3"/>
<dbReference type="Proteomes" id="UP000478052">
    <property type="component" value="Unassembled WGS sequence"/>
</dbReference>
<gene>
    <name evidence="1" type="ORF">FWK35_00025274</name>
</gene>
<name>A0A6G0Z9S3_APHCR</name>
<accession>A0A6G0Z9S3</accession>
<dbReference type="CDD" id="cd00096">
    <property type="entry name" value="Ig"/>
    <property type="match status" value="1"/>
</dbReference>
<reference evidence="1 2" key="1">
    <citation type="submission" date="2019-08" db="EMBL/GenBank/DDBJ databases">
        <title>Whole genome of Aphis craccivora.</title>
        <authorList>
            <person name="Voronova N.V."/>
            <person name="Shulinski R.S."/>
            <person name="Bandarenka Y.V."/>
            <person name="Zhorov D.G."/>
            <person name="Warner D."/>
        </authorList>
    </citation>
    <scope>NUCLEOTIDE SEQUENCE [LARGE SCALE GENOMIC DNA]</scope>
    <source>
        <strain evidence="1">180601</strain>
        <tissue evidence="1">Whole Body</tissue>
    </source>
</reference>
<dbReference type="InterPro" id="IPR037448">
    <property type="entry name" value="Zig-8"/>
</dbReference>